<evidence type="ECO:0000313" key="1">
    <source>
        <dbReference type="EMBL" id="KAG0414150.1"/>
    </source>
</evidence>
<dbReference type="EMBL" id="JABSTQ010011197">
    <property type="protein sequence ID" value="KAG0414150.1"/>
    <property type="molecule type" value="Genomic_DNA"/>
</dbReference>
<name>A0AC60P449_IXOPE</name>
<sequence>MFQTGLLILTSSPRLLTSNVGAYLKAAKSIVNKTLYIKLEPNRHQLWPIQQPVFTPHELSQLRQLIPDIYFKAAGLCAHLDVRVLQGCFKDAALRETHLKSAFDVVLTDGSHASSDLEQYVGHQFDKTCSNFQHLGCKLNPLPDKGEEAAAGFMNGFSHGSNGISTDAASFQIYESVCLGGTFDRLHLGHKVLLSEAVLHASGKLVVGVTDGDMLKGKFCKCPLPLRHEEFKVSSSSLRRRLLGSVISPPEPKPHLASRPYTIGLTGGICSGKSHIGSALERLGAAVINSDKLGHETYRPGTRAHARIVEAFGAGVLSPDGSINRKQLAAYVFGDEAKRLLLNSIVWPEVELLVEQKLEEHSRNGVKVVVVEAALLLEAGWDHKCHQVWLSIIPEKEPGQHTVILESGGFGAISRASNSEDEMSSTDSELTDEDEDAAGDGNCGDAPPRGPSWRPYTRDLPDFPAVPFTVSSPGAQAHMSNLQSELDYFQLFFTDELMDEIVVYVLADCATGYVSAFEPYYGSTTTESLCRPDLPFTCRIVLHLLEKVMHASGGSGYHMYTDRFYTSPQLAEECLAQDVLLTGTVMTSRKNMPQQLKKKMKKGDVAAYRQGNSYMALAWHDKCQVTVAIKRLMARDGLNEEQSLRRIRSQKPNKEQVAMANVVFSSLWEYDVTEQQVAKAWNELQLYLGDKPPPSYTVAS</sequence>
<comment type="caution">
    <text evidence="1">The sequence shown here is derived from an EMBL/GenBank/DDBJ whole genome shotgun (WGS) entry which is preliminary data.</text>
</comment>
<organism evidence="1 2">
    <name type="scientific">Ixodes persulcatus</name>
    <name type="common">Taiga tick</name>
    <dbReference type="NCBI Taxonomy" id="34615"/>
    <lineage>
        <taxon>Eukaryota</taxon>
        <taxon>Metazoa</taxon>
        <taxon>Ecdysozoa</taxon>
        <taxon>Arthropoda</taxon>
        <taxon>Chelicerata</taxon>
        <taxon>Arachnida</taxon>
        <taxon>Acari</taxon>
        <taxon>Parasitiformes</taxon>
        <taxon>Ixodida</taxon>
        <taxon>Ixodoidea</taxon>
        <taxon>Ixodidae</taxon>
        <taxon>Ixodinae</taxon>
        <taxon>Ixodes</taxon>
    </lineage>
</organism>
<dbReference type="Proteomes" id="UP000805193">
    <property type="component" value="Unassembled WGS sequence"/>
</dbReference>
<proteinExistence type="predicted"/>
<evidence type="ECO:0000313" key="2">
    <source>
        <dbReference type="Proteomes" id="UP000805193"/>
    </source>
</evidence>
<gene>
    <name evidence="1" type="ORF">HPB47_008691</name>
</gene>
<protein>
    <submittedName>
        <fullName evidence="1">Uncharacterized protein</fullName>
    </submittedName>
</protein>
<accession>A0AC60P449</accession>
<reference evidence="1 2" key="1">
    <citation type="journal article" date="2020" name="Cell">
        <title>Large-Scale Comparative Analyses of Tick Genomes Elucidate Their Genetic Diversity and Vector Capacities.</title>
        <authorList>
            <consortium name="Tick Genome and Microbiome Consortium (TIGMIC)"/>
            <person name="Jia N."/>
            <person name="Wang J."/>
            <person name="Shi W."/>
            <person name="Du L."/>
            <person name="Sun Y."/>
            <person name="Zhan W."/>
            <person name="Jiang J.F."/>
            <person name="Wang Q."/>
            <person name="Zhang B."/>
            <person name="Ji P."/>
            <person name="Bell-Sakyi L."/>
            <person name="Cui X.M."/>
            <person name="Yuan T.T."/>
            <person name="Jiang B.G."/>
            <person name="Yang W.F."/>
            <person name="Lam T.T."/>
            <person name="Chang Q.C."/>
            <person name="Ding S.J."/>
            <person name="Wang X.J."/>
            <person name="Zhu J.G."/>
            <person name="Ruan X.D."/>
            <person name="Zhao L."/>
            <person name="Wei J.T."/>
            <person name="Ye R.Z."/>
            <person name="Que T.C."/>
            <person name="Du C.H."/>
            <person name="Zhou Y.H."/>
            <person name="Cheng J.X."/>
            <person name="Dai P.F."/>
            <person name="Guo W.B."/>
            <person name="Han X.H."/>
            <person name="Huang E.J."/>
            <person name="Li L.F."/>
            <person name="Wei W."/>
            <person name="Gao Y.C."/>
            <person name="Liu J.Z."/>
            <person name="Shao H.Z."/>
            <person name="Wang X."/>
            <person name="Wang C.C."/>
            <person name="Yang T.C."/>
            <person name="Huo Q.B."/>
            <person name="Li W."/>
            <person name="Chen H.Y."/>
            <person name="Chen S.E."/>
            <person name="Zhou L.G."/>
            <person name="Ni X.B."/>
            <person name="Tian J.H."/>
            <person name="Sheng Y."/>
            <person name="Liu T."/>
            <person name="Pan Y.S."/>
            <person name="Xia L.Y."/>
            <person name="Li J."/>
            <person name="Zhao F."/>
            <person name="Cao W.C."/>
        </authorList>
    </citation>
    <scope>NUCLEOTIDE SEQUENCE [LARGE SCALE GENOMIC DNA]</scope>
    <source>
        <strain evidence="1">Iper-2018</strain>
    </source>
</reference>
<keyword evidence="2" id="KW-1185">Reference proteome</keyword>